<feature type="compositionally biased region" description="Polar residues" evidence="1">
    <location>
        <begin position="43"/>
        <end position="68"/>
    </location>
</feature>
<feature type="compositionally biased region" description="Low complexity" evidence="1">
    <location>
        <begin position="485"/>
        <end position="495"/>
    </location>
</feature>
<feature type="compositionally biased region" description="Polar residues" evidence="1">
    <location>
        <begin position="562"/>
        <end position="575"/>
    </location>
</feature>
<feature type="compositionally biased region" description="Low complexity" evidence="1">
    <location>
        <begin position="698"/>
        <end position="707"/>
    </location>
</feature>
<evidence type="ECO:0000313" key="3">
    <source>
        <dbReference type="WBParaSite" id="MCU_011617-RA"/>
    </source>
</evidence>
<feature type="region of interest" description="Disordered" evidence="1">
    <location>
        <begin position="485"/>
        <end position="508"/>
    </location>
</feature>
<proteinExistence type="predicted"/>
<feature type="region of interest" description="Disordered" evidence="1">
    <location>
        <begin position="38"/>
        <end position="77"/>
    </location>
</feature>
<feature type="signal peptide" evidence="2">
    <location>
        <begin position="1"/>
        <end position="24"/>
    </location>
</feature>
<feature type="compositionally biased region" description="Low complexity" evidence="1">
    <location>
        <begin position="533"/>
        <end position="548"/>
    </location>
</feature>
<feature type="compositionally biased region" description="Basic and acidic residues" evidence="1">
    <location>
        <begin position="576"/>
        <end position="586"/>
    </location>
</feature>
<evidence type="ECO:0000256" key="2">
    <source>
        <dbReference type="SAM" id="SignalP"/>
    </source>
</evidence>
<feature type="compositionally biased region" description="Low complexity" evidence="1">
    <location>
        <begin position="261"/>
        <end position="277"/>
    </location>
</feature>
<feature type="compositionally biased region" description="Polar residues" evidence="1">
    <location>
        <begin position="933"/>
        <end position="944"/>
    </location>
</feature>
<feature type="region of interest" description="Disordered" evidence="1">
    <location>
        <begin position="613"/>
        <end position="635"/>
    </location>
</feature>
<feature type="region of interest" description="Disordered" evidence="1">
    <location>
        <begin position="169"/>
        <end position="241"/>
    </location>
</feature>
<feature type="compositionally biased region" description="Polar residues" evidence="1">
    <location>
        <begin position="397"/>
        <end position="412"/>
    </location>
</feature>
<feature type="chain" id="PRO_5024360749" evidence="2">
    <location>
        <begin position="25"/>
        <end position="1168"/>
    </location>
</feature>
<evidence type="ECO:0000256" key="1">
    <source>
        <dbReference type="SAM" id="MobiDB-lite"/>
    </source>
</evidence>
<feature type="compositionally biased region" description="Basic and acidic residues" evidence="1">
    <location>
        <begin position="496"/>
        <end position="506"/>
    </location>
</feature>
<reference evidence="3" key="1">
    <citation type="submission" date="2019-11" db="UniProtKB">
        <authorList>
            <consortium name="WormBaseParasite"/>
        </authorList>
    </citation>
    <scope>IDENTIFICATION</scope>
</reference>
<dbReference type="AlphaFoldDB" id="A0A5K3FTR9"/>
<protein>
    <submittedName>
        <fullName evidence="3">Uncharacterized protein</fullName>
    </submittedName>
</protein>
<feature type="compositionally biased region" description="Low complexity" evidence="1">
    <location>
        <begin position="986"/>
        <end position="1004"/>
    </location>
</feature>
<accession>A0A5K3FTR9</accession>
<sequence length="1168" mass="125946">MNTAGGIIFGVFFLSAILSPVIRARDSSALPQHDLQLQKEDSPTTGYHSQLQQQRFRQRPNVSETANPPSLPPAFNQATSQHDRISIFLSLLLPEAIREIKEAVSAEPDMVAQRVRAIVTRHLGPEILSKFFSNQLTTSSSSSSSSIHLTRSSSDALDSRCCQHLAEKFQQQPSHPPAPSLLKESPTGPAPVSTAPQQQPHKRPSLVQELSVTSDGGPPPTPLLYSSHANKKDHPPAGSVVYGTRQRLGCCQQSHHQPLSTLTASSAQTSGTTTPTSFDSMASSSPWIAVGRQPPPARKHTISVSSASSSQEIHSTAGVLESLLMGGDVQDVRFKRTSGSNCCGRHRNSSEVMVDSRSTEFRQTLSNSGPSSACCQAPKLNSFTLFGLENEEWPGVTPSSPNGPRAANPSSTSQVFMSPNSSSSSCSSLAHLLRHGCPLAPAASFNGSNATSVASTASSETLTSLAPSVPTACSVRANRLAVAVPSTSSLTPTSTTDEKSTSRPLDRPLSVIVDPQMNLAKPAHQLQHYDVGQQSSVSSKSLNSLQSNLPPPPHPKEALLAQENSQVQFQSTTARETSRKPNVRDTSEDEDAALANSSLCRLLQGPDPRWETVTAEVESAAQEDAPPPPPPPPPSFFEIPPAMLASGEGEPKRVRYDSCPLTKKEPMSVPSPSPQVDVPRALTGCIGGRADSAKSHRASSSSAPPSAIHTVEAPISSPSNYERNRQAAAVAAARIAEEAANQRKQLPSSRHLFERQRLLYQQNVGQVTAYHSTSHHHLNNMHQRSYAYGNRGSDQSPGTALVQCAKNAFHDYAPSTTTSVPSQRPPLEDFSRRMKEVAPNVRVSPTVYHPPNSALYGDHQVAHIAPAHDYSGGHLAPVSYEYQEPVPTPPSPHADHQRPPALTPPHYENPQLPSPYHQPQKPPLCASRLPSVQPKTANHPQSQSHQRKPRLSRLSSPQSPHVSDTCGYPPEGSYVSQSFEQKHLHSSSPVSQSLQQQQQPPYSSKVKAGLREKVTSRCQARNTNTMTVGLLTGSTLASQSSPPMAAGQKRPIPSTSHIYHPHHQPSEQQMCYAGPLPLEPYRCYGQPPATPASIPEPQQQFAQYPIRSAGLAKSPLFDPEFASSGGGSSEDIQLTADIVNDVLEWIFYIRKICFGTYAWNLESIVTNF</sequence>
<feature type="region of interest" description="Disordered" evidence="1">
    <location>
        <begin position="392"/>
        <end position="419"/>
    </location>
</feature>
<feature type="region of interest" description="Disordered" evidence="1">
    <location>
        <begin position="689"/>
        <end position="712"/>
    </location>
</feature>
<dbReference type="WBParaSite" id="MCU_011617-RA">
    <property type="protein sequence ID" value="MCU_011617-RA"/>
    <property type="gene ID" value="MCU_011617"/>
</dbReference>
<feature type="region of interest" description="Disordered" evidence="1">
    <location>
        <begin position="531"/>
        <end position="592"/>
    </location>
</feature>
<keyword evidence="2" id="KW-0732">Signal</keyword>
<feature type="region of interest" description="Disordered" evidence="1">
    <location>
        <begin position="261"/>
        <end position="283"/>
    </location>
</feature>
<name>A0A5K3FTR9_MESCO</name>
<feature type="compositionally biased region" description="Pro residues" evidence="1">
    <location>
        <begin position="625"/>
        <end position="635"/>
    </location>
</feature>
<feature type="region of interest" description="Disordered" evidence="1">
    <location>
        <begin position="880"/>
        <end position="1009"/>
    </location>
</feature>
<organism evidence="3">
    <name type="scientific">Mesocestoides corti</name>
    <name type="common">Flatworm</name>
    <dbReference type="NCBI Taxonomy" id="53468"/>
    <lineage>
        <taxon>Eukaryota</taxon>
        <taxon>Metazoa</taxon>
        <taxon>Spiralia</taxon>
        <taxon>Lophotrochozoa</taxon>
        <taxon>Platyhelminthes</taxon>
        <taxon>Cestoda</taxon>
        <taxon>Eucestoda</taxon>
        <taxon>Cyclophyllidea</taxon>
        <taxon>Mesocestoididae</taxon>
        <taxon>Mesocestoides</taxon>
    </lineage>
</organism>